<evidence type="ECO:0000259" key="1">
    <source>
        <dbReference type="Pfam" id="PF18096"/>
    </source>
</evidence>
<proteinExistence type="predicted"/>
<gene>
    <name evidence="3" type="ORF">PRRU23_15630</name>
</gene>
<sequence length="427" mass="48312">MMEISSAIIQYIQQHRKDNVRNLALTASGKFSNNELCFILQQIEGWQKACKKLPSWTVIDGVLYPPGLSMEQCSSEQTGRYKATLVRRLMNIPQDDKSCFGSMVDLTGGFGVDFSFLAPLFQHATYVERQSHLCDVAKHNFALFGLQHVNIVCQDSEEYLEVMSPVSLVFMDPARRDNHGGKTYAIEDCTPDVLMLVSILLKKADYVVLKLSPMLDWHKAVEDLNQKANMGISDRKNTVAEVHIISVSNECKELLIVLARRAKEYIHVYGVNDCHIFDYSIPSSYAQTDSTYSSHKSIPVLSDMTDIVGYELYEPNASLMKAGCFTELAKRYGVMALSQNTRLFTAINPVDYFPGRVFKIEAVATFNKKELKEKLKGITKANIAVRNFPIKVDDLRKRLKLKDGGYTYIFATTIAEKQHVILICKRK</sequence>
<dbReference type="GO" id="GO:0008168">
    <property type="term" value="F:methyltransferase activity"/>
    <property type="evidence" value="ECO:0007669"/>
    <property type="project" value="UniProtKB-KW"/>
</dbReference>
<keyword evidence="3" id="KW-0489">Methyltransferase</keyword>
<dbReference type="Pfam" id="PF18096">
    <property type="entry name" value="Thump_like"/>
    <property type="match status" value="1"/>
</dbReference>
<comment type="caution">
    <text evidence="3">The sequence shown here is derived from an EMBL/GenBank/DDBJ whole genome shotgun (WGS) entry which is preliminary data.</text>
</comment>
<dbReference type="Gene3D" id="3.40.50.150">
    <property type="entry name" value="Vaccinia Virus protein VP39"/>
    <property type="match status" value="1"/>
</dbReference>
<dbReference type="InterPro" id="IPR054168">
    <property type="entry name" value="PG_1098_Fer"/>
</dbReference>
<accession>A0AA37ME79</accession>
<dbReference type="Pfam" id="PF22013">
    <property type="entry name" value="PG_1098_Fer"/>
    <property type="match status" value="1"/>
</dbReference>
<evidence type="ECO:0000313" key="3">
    <source>
        <dbReference type="EMBL" id="GJG27863.1"/>
    </source>
</evidence>
<dbReference type="SUPFAM" id="SSF53335">
    <property type="entry name" value="S-adenosyl-L-methionine-dependent methyltransferases"/>
    <property type="match status" value="1"/>
</dbReference>
<evidence type="ECO:0000313" key="4">
    <source>
        <dbReference type="Proteomes" id="UP000887043"/>
    </source>
</evidence>
<evidence type="ECO:0000259" key="2">
    <source>
        <dbReference type="Pfam" id="PF22013"/>
    </source>
</evidence>
<dbReference type="RefSeq" id="WP_006282769.1">
    <property type="nucleotide sequence ID" value="NZ_BPTR01000001.1"/>
</dbReference>
<feature type="domain" description="PG-1098 ferredoxin-like" evidence="2">
    <location>
        <begin position="312"/>
        <end position="354"/>
    </location>
</feature>
<dbReference type="InterPro" id="IPR029063">
    <property type="entry name" value="SAM-dependent_MTases_sf"/>
</dbReference>
<reference evidence="3" key="1">
    <citation type="submission" date="2021-08" db="EMBL/GenBank/DDBJ databases">
        <title>Prevotella lacticifex sp. nov., isolated from rumen of cow.</title>
        <authorList>
            <person name="Shinkai T."/>
            <person name="Ikeyama N."/>
            <person name="Kumagai M."/>
            <person name="Ohmori H."/>
            <person name="Sakamoto M."/>
            <person name="Ohkuma M."/>
            <person name="Mitsumori M."/>
        </authorList>
    </citation>
    <scope>NUCLEOTIDE SEQUENCE</scope>
    <source>
        <strain evidence="3">DSM 11371</strain>
    </source>
</reference>
<dbReference type="GO" id="GO:0032259">
    <property type="term" value="P:methylation"/>
    <property type="evidence" value="ECO:0007669"/>
    <property type="project" value="UniProtKB-KW"/>
</dbReference>
<dbReference type="Proteomes" id="UP000887043">
    <property type="component" value="Unassembled WGS sequence"/>
</dbReference>
<dbReference type="AlphaFoldDB" id="A0AA37ME79"/>
<dbReference type="Gene3D" id="1.10.10.1110">
    <property type="entry name" value="Methyltransferase PG1098, N-terminal domain"/>
    <property type="match status" value="1"/>
</dbReference>
<keyword evidence="3" id="KW-0808">Transferase</keyword>
<dbReference type="InterPro" id="IPR041497">
    <property type="entry name" value="Thump-like"/>
</dbReference>
<organism evidence="3 4">
    <name type="scientific">Segatella bryantii</name>
    <name type="common">Prevotella bryantii</name>
    <dbReference type="NCBI Taxonomy" id="77095"/>
    <lineage>
        <taxon>Bacteria</taxon>
        <taxon>Pseudomonadati</taxon>
        <taxon>Bacteroidota</taxon>
        <taxon>Bacteroidia</taxon>
        <taxon>Bacteroidales</taxon>
        <taxon>Prevotellaceae</taxon>
        <taxon>Segatella</taxon>
    </lineage>
</organism>
<protein>
    <submittedName>
        <fullName evidence="3">DNA methyltransferase</fullName>
    </submittedName>
</protein>
<name>A0AA37ME79_SEGBR</name>
<feature type="domain" description="THUMP-like" evidence="1">
    <location>
        <begin position="355"/>
        <end position="426"/>
    </location>
</feature>
<dbReference type="EMBL" id="BPTR01000001">
    <property type="protein sequence ID" value="GJG27863.1"/>
    <property type="molecule type" value="Genomic_DNA"/>
</dbReference>